<dbReference type="OrthoDB" id="695453at2759"/>
<dbReference type="FunFam" id="3.30.200.20:FF:000468">
    <property type="entry name" value="LysM receptor kinase 2"/>
    <property type="match status" value="1"/>
</dbReference>
<dbReference type="Gene3D" id="3.30.200.20">
    <property type="entry name" value="Phosphorylase Kinase, domain 1"/>
    <property type="match status" value="1"/>
</dbReference>
<keyword evidence="8 22" id="KW-0732">Signal</keyword>
<comment type="caution">
    <text evidence="25">The sequence shown here is derived from an EMBL/GenBank/DDBJ whole genome shotgun (WGS) entry which is preliminary data.</text>
</comment>
<evidence type="ECO:0000256" key="3">
    <source>
        <dbReference type="ARBA" id="ARBA00022475"/>
    </source>
</evidence>
<evidence type="ECO:0000256" key="14">
    <source>
        <dbReference type="ARBA" id="ARBA00023136"/>
    </source>
</evidence>
<comment type="catalytic activity">
    <reaction evidence="19">
        <text>L-seryl-[protein] + ATP = O-phospho-L-seryl-[protein] + ADP + H(+)</text>
        <dbReference type="Rhea" id="RHEA:17989"/>
        <dbReference type="Rhea" id="RHEA-COMP:9863"/>
        <dbReference type="Rhea" id="RHEA-COMP:11604"/>
        <dbReference type="ChEBI" id="CHEBI:15378"/>
        <dbReference type="ChEBI" id="CHEBI:29999"/>
        <dbReference type="ChEBI" id="CHEBI:30616"/>
        <dbReference type="ChEBI" id="CHEBI:83421"/>
        <dbReference type="ChEBI" id="CHEBI:456216"/>
        <dbReference type="EC" id="2.7.11.1"/>
    </reaction>
</comment>
<evidence type="ECO:0000256" key="5">
    <source>
        <dbReference type="ARBA" id="ARBA00022669"/>
    </source>
</evidence>
<dbReference type="InterPro" id="IPR044812">
    <property type="entry name" value="CERK1/LYK3-like"/>
</dbReference>
<evidence type="ECO:0000256" key="20">
    <source>
        <dbReference type="PROSITE-ProRule" id="PRU10141"/>
    </source>
</evidence>
<dbReference type="GO" id="GO:0004674">
    <property type="term" value="F:protein serine/threonine kinase activity"/>
    <property type="evidence" value="ECO:0007669"/>
    <property type="project" value="UniProtKB-KW"/>
</dbReference>
<keyword evidence="13" id="KW-1133">Transmembrane helix</keyword>
<dbReference type="Pfam" id="PF07714">
    <property type="entry name" value="PK_Tyr_Ser-Thr"/>
    <property type="match status" value="1"/>
</dbReference>
<dbReference type="Pfam" id="PF01657">
    <property type="entry name" value="Stress-antifung"/>
    <property type="match status" value="3"/>
</dbReference>
<feature type="signal peptide" evidence="22">
    <location>
        <begin position="1"/>
        <end position="30"/>
    </location>
</feature>
<dbReference type="Proteomes" id="UP000636709">
    <property type="component" value="Unassembled WGS sequence"/>
</dbReference>
<dbReference type="PANTHER" id="PTHR46204:SF2">
    <property type="entry name" value="CHITIN ELICITOR RECEPTOR KINASE 1"/>
    <property type="match status" value="1"/>
</dbReference>
<protein>
    <recommendedName>
        <fullName evidence="2">non-specific serine/threonine protein kinase</fullName>
        <ecNumber evidence="2">2.7.11.1</ecNumber>
    </recommendedName>
</protein>
<feature type="region of interest" description="Disordered" evidence="21">
    <location>
        <begin position="39"/>
        <end position="63"/>
    </location>
</feature>
<dbReference type="PANTHER" id="PTHR46204">
    <property type="entry name" value="CHITIN ELICITOR RECEPTOR KINASE 1-RELATED"/>
    <property type="match status" value="1"/>
</dbReference>
<dbReference type="InterPro" id="IPR002902">
    <property type="entry name" value="GNK2"/>
</dbReference>
<evidence type="ECO:0000256" key="22">
    <source>
        <dbReference type="SAM" id="SignalP"/>
    </source>
</evidence>
<dbReference type="InterPro" id="IPR001245">
    <property type="entry name" value="Ser-Thr/Tyr_kinase_cat_dom"/>
</dbReference>
<dbReference type="InterPro" id="IPR038408">
    <property type="entry name" value="GNK2_sf"/>
</dbReference>
<evidence type="ECO:0000259" key="24">
    <source>
        <dbReference type="PROSITE" id="PS51473"/>
    </source>
</evidence>
<keyword evidence="14" id="KW-0472">Membrane</keyword>
<dbReference type="InterPro" id="IPR000719">
    <property type="entry name" value="Prot_kinase_dom"/>
</dbReference>
<evidence type="ECO:0000256" key="4">
    <source>
        <dbReference type="ARBA" id="ARBA00022527"/>
    </source>
</evidence>
<dbReference type="InterPro" id="IPR017441">
    <property type="entry name" value="Protein_kinase_ATP_BS"/>
</dbReference>
<evidence type="ECO:0000256" key="17">
    <source>
        <dbReference type="ARBA" id="ARBA00023180"/>
    </source>
</evidence>
<dbReference type="PROSITE" id="PS51473">
    <property type="entry name" value="GNK2"/>
    <property type="match status" value="3"/>
</dbReference>
<dbReference type="PROSITE" id="PS00107">
    <property type="entry name" value="PROTEIN_KINASE_ATP"/>
    <property type="match status" value="1"/>
</dbReference>
<evidence type="ECO:0000256" key="8">
    <source>
        <dbReference type="ARBA" id="ARBA00022729"/>
    </source>
</evidence>
<evidence type="ECO:0000256" key="9">
    <source>
        <dbReference type="ARBA" id="ARBA00022737"/>
    </source>
</evidence>
<dbReference type="SUPFAM" id="SSF56112">
    <property type="entry name" value="Protein kinase-like (PK-like)"/>
    <property type="match status" value="1"/>
</dbReference>
<dbReference type="FunFam" id="1.10.510.10:FF:000468">
    <property type="entry name" value="PTI1-like tyrosine-protein kinase 3"/>
    <property type="match status" value="1"/>
</dbReference>
<feature type="binding site" evidence="20">
    <location>
        <position position="534"/>
    </location>
    <ligand>
        <name>ATP</name>
        <dbReference type="ChEBI" id="CHEBI:30616"/>
    </ligand>
</feature>
<sequence length="777" mass="84601">MPWFLYTQRHGRGFLIIFAVVASLATVITSQPENKNPFTAVDCQSLAPSPSPSPPPSSSATTPNSTLWSNVIALLDDLPSAVAPTGFASTSRGTGGDRAFVWGICRGDATPAECATYLHSAVLGRRTGIWYDKSSVSYADTNASTPYELRYPPFPLNTMLRYPRLGLGLRLLLHAVAVVSLTAVATSTDTSNPFTWLDCPSPAPAPSPSSPASPTMNTSTFQSNVFALLDALPTAAAPTGFASLSRGDGTDRAFVRGLCRGDSTPENCTRYLQKAVLHIKAHCNSNRRAAIWYDKCFLSYADTNEPTTYEEGFRQGICHDRKISDSDMDAFNTKTYVYLMINISDGAAHGEEGSSSALPSAVPMFETGEAVYDRGAPNGTMYGMVQCMRDRTAAECALCLWNSMWQLATSCSGHQGGVMLGYNCYLRVEIYSYYNLSLDAPNALLPLAPAPSRILPNVQDRHSSTSSMDKIALSSSEAASASNLGITVEKSVEFSYTELFDATEGFSMSNKIGQGGFGAVYYADFRGMKAAIKKMDMQASHEFLAELKVLTHVHHLNLVRLIGYCIESSLFIVYEYIENGNLSQHLRGTGGYEPLSWARRVQIALDSARGLEYIHEHTVPVYIHRDVKSANILIDKNYRSKVADFGMTKLIQVGNTSLPTRGIVGTFGYMSPEYGQYGDVSPKVDVYAFGVVLYELISAKEAIVRSAESCSDSKGLIYLFEVALSTPDPKEGLQRLLDPALGEDCPIDSVLEVRIGQRLNNTTVLDTFPLFATFCKI</sequence>
<dbReference type="GO" id="GO:0019199">
    <property type="term" value="F:transmembrane receptor protein kinase activity"/>
    <property type="evidence" value="ECO:0007669"/>
    <property type="project" value="InterPro"/>
</dbReference>
<keyword evidence="12 20" id="KW-0067">ATP-binding</keyword>
<dbReference type="InterPro" id="IPR008271">
    <property type="entry name" value="Ser/Thr_kinase_AS"/>
</dbReference>
<evidence type="ECO:0000256" key="10">
    <source>
        <dbReference type="ARBA" id="ARBA00022741"/>
    </source>
</evidence>
<evidence type="ECO:0000256" key="2">
    <source>
        <dbReference type="ARBA" id="ARBA00012513"/>
    </source>
</evidence>
<comment type="subcellular location">
    <subcellularLocation>
        <location evidence="1">Cell membrane</location>
        <topology evidence="1">Single-pass membrane protein</topology>
    </subcellularLocation>
</comment>
<dbReference type="GO" id="GO:0008061">
    <property type="term" value="F:chitin binding"/>
    <property type="evidence" value="ECO:0007669"/>
    <property type="project" value="UniProtKB-KW"/>
</dbReference>
<name>A0A835A7H8_9POAL</name>
<keyword evidence="10 20" id="KW-0547">Nucleotide-binding</keyword>
<evidence type="ECO:0000256" key="1">
    <source>
        <dbReference type="ARBA" id="ARBA00004162"/>
    </source>
</evidence>
<keyword evidence="6" id="KW-0808">Transferase</keyword>
<keyword evidence="3" id="KW-1003">Cell membrane</keyword>
<evidence type="ECO:0000256" key="15">
    <source>
        <dbReference type="ARBA" id="ARBA00023157"/>
    </source>
</evidence>
<dbReference type="CDD" id="cd23509">
    <property type="entry name" value="Gnk2-like"/>
    <property type="match status" value="3"/>
</dbReference>
<evidence type="ECO:0000313" key="25">
    <source>
        <dbReference type="EMBL" id="KAF8654976.1"/>
    </source>
</evidence>
<evidence type="ECO:0000259" key="23">
    <source>
        <dbReference type="PROSITE" id="PS50011"/>
    </source>
</evidence>
<dbReference type="EMBL" id="JACEFO010002604">
    <property type="protein sequence ID" value="KAF8654976.1"/>
    <property type="molecule type" value="Genomic_DNA"/>
</dbReference>
<evidence type="ECO:0000256" key="12">
    <source>
        <dbReference type="ARBA" id="ARBA00022840"/>
    </source>
</evidence>
<dbReference type="EC" id="2.7.11.1" evidence="2"/>
<feature type="domain" description="Protein kinase" evidence="23">
    <location>
        <begin position="506"/>
        <end position="771"/>
    </location>
</feature>
<keyword evidence="11" id="KW-0418">Kinase</keyword>
<accession>A0A835A7H8</accession>
<evidence type="ECO:0000313" key="26">
    <source>
        <dbReference type="Proteomes" id="UP000636709"/>
    </source>
</evidence>
<keyword evidence="7" id="KW-0812">Transmembrane</keyword>
<dbReference type="SMART" id="SM00220">
    <property type="entry name" value="S_TKc"/>
    <property type="match status" value="1"/>
</dbReference>
<keyword evidence="15" id="KW-1015">Disulfide bond</keyword>
<dbReference type="Gene3D" id="3.30.430.20">
    <property type="entry name" value="Gnk2 domain, C-X8-C-X2-C motif"/>
    <property type="match status" value="3"/>
</dbReference>
<organism evidence="25 26">
    <name type="scientific">Digitaria exilis</name>
    <dbReference type="NCBI Taxonomy" id="1010633"/>
    <lineage>
        <taxon>Eukaryota</taxon>
        <taxon>Viridiplantae</taxon>
        <taxon>Streptophyta</taxon>
        <taxon>Embryophyta</taxon>
        <taxon>Tracheophyta</taxon>
        <taxon>Spermatophyta</taxon>
        <taxon>Magnoliopsida</taxon>
        <taxon>Liliopsida</taxon>
        <taxon>Poales</taxon>
        <taxon>Poaceae</taxon>
        <taxon>PACMAD clade</taxon>
        <taxon>Panicoideae</taxon>
        <taxon>Panicodae</taxon>
        <taxon>Paniceae</taxon>
        <taxon>Anthephorinae</taxon>
        <taxon>Digitaria</taxon>
    </lineage>
</organism>
<feature type="domain" description="Gnk2-homologous" evidence="24">
    <location>
        <begin position="324"/>
        <end position="433"/>
    </location>
</feature>
<reference evidence="25" key="1">
    <citation type="submission" date="2020-07" db="EMBL/GenBank/DDBJ databases">
        <title>Genome sequence and genetic diversity analysis of an under-domesticated orphan crop, white fonio (Digitaria exilis).</title>
        <authorList>
            <person name="Bennetzen J.L."/>
            <person name="Chen S."/>
            <person name="Ma X."/>
            <person name="Wang X."/>
            <person name="Yssel A.E.J."/>
            <person name="Chaluvadi S.R."/>
            <person name="Johnson M."/>
            <person name="Gangashetty P."/>
            <person name="Hamidou F."/>
            <person name="Sanogo M.D."/>
            <person name="Zwaenepoel A."/>
            <person name="Wallace J."/>
            <person name="Van De Peer Y."/>
            <person name="Van Deynze A."/>
        </authorList>
    </citation>
    <scope>NUCLEOTIDE SEQUENCE</scope>
    <source>
        <tissue evidence="25">Leaves</tissue>
    </source>
</reference>
<dbReference type="AlphaFoldDB" id="A0A835A7H8"/>
<dbReference type="GO" id="GO:0045087">
    <property type="term" value="P:innate immune response"/>
    <property type="evidence" value="ECO:0007669"/>
    <property type="project" value="InterPro"/>
</dbReference>
<keyword evidence="17" id="KW-0325">Glycoprotein</keyword>
<dbReference type="PROSITE" id="PS00108">
    <property type="entry name" value="PROTEIN_KINASE_ST"/>
    <property type="match status" value="1"/>
</dbReference>
<dbReference type="GO" id="GO:0005886">
    <property type="term" value="C:plasma membrane"/>
    <property type="evidence" value="ECO:0007669"/>
    <property type="project" value="UniProtKB-SubCell"/>
</dbReference>
<keyword evidence="4" id="KW-0723">Serine/threonine-protein kinase</keyword>
<proteinExistence type="predicted"/>
<comment type="catalytic activity">
    <reaction evidence="18">
        <text>L-threonyl-[protein] + ATP = O-phospho-L-threonyl-[protein] + ADP + H(+)</text>
        <dbReference type="Rhea" id="RHEA:46608"/>
        <dbReference type="Rhea" id="RHEA-COMP:11060"/>
        <dbReference type="Rhea" id="RHEA-COMP:11605"/>
        <dbReference type="ChEBI" id="CHEBI:15378"/>
        <dbReference type="ChEBI" id="CHEBI:30013"/>
        <dbReference type="ChEBI" id="CHEBI:30616"/>
        <dbReference type="ChEBI" id="CHEBI:61977"/>
        <dbReference type="ChEBI" id="CHEBI:456216"/>
        <dbReference type="EC" id="2.7.11.1"/>
    </reaction>
</comment>
<feature type="domain" description="Gnk2-homologous" evidence="24">
    <location>
        <begin position="202"/>
        <end position="305"/>
    </location>
</feature>
<evidence type="ECO:0000256" key="21">
    <source>
        <dbReference type="SAM" id="MobiDB-lite"/>
    </source>
</evidence>
<dbReference type="Gene3D" id="1.10.510.10">
    <property type="entry name" value="Transferase(Phosphotransferase) domain 1"/>
    <property type="match status" value="1"/>
</dbReference>
<dbReference type="InterPro" id="IPR011009">
    <property type="entry name" value="Kinase-like_dom_sf"/>
</dbReference>
<evidence type="ECO:0000256" key="19">
    <source>
        <dbReference type="ARBA" id="ARBA00048679"/>
    </source>
</evidence>
<evidence type="ECO:0000256" key="16">
    <source>
        <dbReference type="ARBA" id="ARBA00023170"/>
    </source>
</evidence>
<dbReference type="GO" id="GO:0005524">
    <property type="term" value="F:ATP binding"/>
    <property type="evidence" value="ECO:0007669"/>
    <property type="project" value="UniProtKB-UniRule"/>
</dbReference>
<evidence type="ECO:0000256" key="18">
    <source>
        <dbReference type="ARBA" id="ARBA00047899"/>
    </source>
</evidence>
<dbReference type="PROSITE" id="PS50011">
    <property type="entry name" value="PROTEIN_KINASE_DOM"/>
    <property type="match status" value="1"/>
</dbReference>
<evidence type="ECO:0000256" key="7">
    <source>
        <dbReference type="ARBA" id="ARBA00022692"/>
    </source>
</evidence>
<feature type="domain" description="Gnk2-homologous" evidence="24">
    <location>
        <begin position="49"/>
        <end position="152"/>
    </location>
</feature>
<keyword evidence="16" id="KW-0675">Receptor</keyword>
<keyword evidence="9" id="KW-0677">Repeat</keyword>
<gene>
    <name evidence="25" type="ORF">HU200_061408</name>
</gene>
<evidence type="ECO:0000256" key="13">
    <source>
        <dbReference type="ARBA" id="ARBA00022989"/>
    </source>
</evidence>
<evidence type="ECO:0000256" key="6">
    <source>
        <dbReference type="ARBA" id="ARBA00022679"/>
    </source>
</evidence>
<evidence type="ECO:0000256" key="11">
    <source>
        <dbReference type="ARBA" id="ARBA00022777"/>
    </source>
</evidence>
<keyword evidence="26" id="KW-1185">Reference proteome</keyword>
<feature type="chain" id="PRO_5032885031" description="non-specific serine/threonine protein kinase" evidence="22">
    <location>
        <begin position="31"/>
        <end position="777"/>
    </location>
</feature>
<keyword evidence="5" id="KW-0147">Chitin-binding</keyword>